<reference evidence="4" key="1">
    <citation type="submission" date="2017-04" db="EMBL/GenBank/DDBJ databases">
        <authorList>
            <person name="Varghese N."/>
            <person name="Submissions S."/>
        </authorList>
    </citation>
    <scope>NUCLEOTIDE SEQUENCE [LARGE SCALE GENOMIC DNA]</scope>
    <source>
        <strain evidence="4">RKEM611</strain>
    </source>
</reference>
<dbReference type="InterPro" id="IPR025857">
    <property type="entry name" value="MacB_PCD"/>
</dbReference>
<evidence type="ECO:0000313" key="3">
    <source>
        <dbReference type="EMBL" id="SMF36821.1"/>
    </source>
</evidence>
<dbReference type="GO" id="GO:0005886">
    <property type="term" value="C:plasma membrane"/>
    <property type="evidence" value="ECO:0007669"/>
    <property type="project" value="TreeGrafter"/>
</dbReference>
<dbReference type="PANTHER" id="PTHR30572">
    <property type="entry name" value="MEMBRANE COMPONENT OF TRANSPORTER-RELATED"/>
    <property type="match status" value="1"/>
</dbReference>
<dbReference type="AlphaFoldDB" id="A0A1Y6C577"/>
<dbReference type="PANTHER" id="PTHR30572:SF4">
    <property type="entry name" value="ABC TRANSPORTER PERMEASE YTRF"/>
    <property type="match status" value="1"/>
</dbReference>
<keyword evidence="1" id="KW-1133">Transmembrane helix</keyword>
<name>A0A1Y6C577_9BACT</name>
<gene>
    <name evidence="3" type="ORF">SAMN06296036_11158</name>
</gene>
<dbReference type="EMBL" id="FWZT01000011">
    <property type="protein sequence ID" value="SMF36821.1"/>
    <property type="molecule type" value="Genomic_DNA"/>
</dbReference>
<evidence type="ECO:0000259" key="2">
    <source>
        <dbReference type="Pfam" id="PF12704"/>
    </source>
</evidence>
<protein>
    <submittedName>
        <fullName evidence="3">MacB-like core domain-containing protein</fullName>
    </submittedName>
</protein>
<dbReference type="Proteomes" id="UP000192907">
    <property type="component" value="Unassembled WGS sequence"/>
</dbReference>
<dbReference type="STRING" id="1513793.SAMN06296036_11158"/>
<feature type="domain" description="MacB-like periplasmic core" evidence="2">
    <location>
        <begin position="75"/>
        <end position="192"/>
    </location>
</feature>
<feature type="transmembrane region" description="Helical" evidence="1">
    <location>
        <begin position="264"/>
        <end position="285"/>
    </location>
</feature>
<organism evidence="3 4">
    <name type="scientific">Pseudobacteriovorax antillogorgiicola</name>
    <dbReference type="NCBI Taxonomy" id="1513793"/>
    <lineage>
        <taxon>Bacteria</taxon>
        <taxon>Pseudomonadati</taxon>
        <taxon>Bdellovibrionota</taxon>
        <taxon>Oligoflexia</taxon>
        <taxon>Oligoflexales</taxon>
        <taxon>Pseudobacteriovoracaceae</taxon>
        <taxon>Pseudobacteriovorax</taxon>
    </lineage>
</organism>
<proteinExistence type="predicted"/>
<dbReference type="RefSeq" id="WP_132320177.1">
    <property type="nucleotide sequence ID" value="NZ_FWZT01000011.1"/>
</dbReference>
<evidence type="ECO:0000256" key="1">
    <source>
        <dbReference type="SAM" id="Phobius"/>
    </source>
</evidence>
<keyword evidence="1" id="KW-0472">Membrane</keyword>
<dbReference type="Pfam" id="PF12704">
    <property type="entry name" value="MacB_PCD"/>
    <property type="match status" value="1"/>
</dbReference>
<sequence>MSLIFKRFRYYWAFYSFFVLSIAIAGALPLSAIRISSYFHKLLDLRLQQAQLMIAPEGSSLASIATNLLLLDRPPQSFDFAQVETLLDRLPKAVPVYITRLDRTLIIGTNQRYFQLFQLSPVRGRVFDKPGDIVLGSDLASSLKAKVGSKTSLGHRQGLPSHKLRVVGLLSPSMSPLDRVLLTDLETAYELEDNFQRPYTHLIHAADTTPKPLTSILIGGLSQKERSFLWEKLQDFDDIQVIQPDLFIDDFNRENQGFMNLSKWLMSTVLGLVIVSLAVIAYLVYRLRRYEFIKMRAIGFSKKDVGIFLAQELLLLAFLAGICCFLITWGVTSTTLHLMGFTL</sequence>
<accession>A0A1Y6C577</accession>
<keyword evidence="1" id="KW-0812">Transmembrane</keyword>
<dbReference type="InterPro" id="IPR050250">
    <property type="entry name" value="Macrolide_Exporter_MacB"/>
</dbReference>
<dbReference type="GO" id="GO:0022857">
    <property type="term" value="F:transmembrane transporter activity"/>
    <property type="evidence" value="ECO:0007669"/>
    <property type="project" value="TreeGrafter"/>
</dbReference>
<feature type="transmembrane region" description="Helical" evidence="1">
    <location>
        <begin position="12"/>
        <end position="33"/>
    </location>
</feature>
<feature type="transmembrane region" description="Helical" evidence="1">
    <location>
        <begin position="306"/>
        <end position="331"/>
    </location>
</feature>
<keyword evidence="4" id="KW-1185">Reference proteome</keyword>
<evidence type="ECO:0000313" key="4">
    <source>
        <dbReference type="Proteomes" id="UP000192907"/>
    </source>
</evidence>